<dbReference type="EMBL" id="PDEQ01000013">
    <property type="protein sequence ID" value="PEN10965.1"/>
    <property type="molecule type" value="Genomic_DNA"/>
</dbReference>
<accession>A0A2A8CTP2</accession>
<name>A0A2A8CTP2_9BACT</name>
<dbReference type="Proteomes" id="UP000220102">
    <property type="component" value="Unassembled WGS sequence"/>
</dbReference>
<dbReference type="InterPro" id="IPR001753">
    <property type="entry name" value="Enoyl-CoA_hydra/iso"/>
</dbReference>
<evidence type="ECO:0000313" key="2">
    <source>
        <dbReference type="EMBL" id="PEN10965.1"/>
    </source>
</evidence>
<reference evidence="2 3" key="1">
    <citation type="submission" date="2017-10" db="EMBL/GenBank/DDBJ databases">
        <title>Draft genome of Longibacter Salinarum.</title>
        <authorList>
            <person name="Goh K.M."/>
            <person name="Shamsir M.S."/>
            <person name="Lim S.W."/>
        </authorList>
    </citation>
    <scope>NUCLEOTIDE SEQUENCE [LARGE SCALE GENOMIC DNA]</scope>
    <source>
        <strain evidence="2 3">KCTC 52045</strain>
    </source>
</reference>
<proteinExistence type="inferred from homology"/>
<dbReference type="GO" id="GO:0004300">
    <property type="term" value="F:enoyl-CoA hydratase activity"/>
    <property type="evidence" value="ECO:0007669"/>
    <property type="project" value="UniProtKB-EC"/>
</dbReference>
<comment type="caution">
    <text evidence="2">The sequence shown here is derived from an EMBL/GenBank/DDBJ whole genome shotgun (WGS) entry which is preliminary data.</text>
</comment>
<gene>
    <name evidence="2" type="ORF">CRI94_17155</name>
</gene>
<dbReference type="InterPro" id="IPR029045">
    <property type="entry name" value="ClpP/crotonase-like_dom_sf"/>
</dbReference>
<dbReference type="Gene3D" id="1.10.287.2460">
    <property type="match status" value="1"/>
</dbReference>
<dbReference type="Pfam" id="PF00378">
    <property type="entry name" value="ECH_1"/>
    <property type="match status" value="1"/>
</dbReference>
<dbReference type="AlphaFoldDB" id="A0A2A8CTP2"/>
<comment type="similarity">
    <text evidence="1">Belongs to the enoyl-CoA hydratase/isomerase family.</text>
</comment>
<dbReference type="PANTHER" id="PTHR43802:SF1">
    <property type="entry name" value="IP11341P-RELATED"/>
    <property type="match status" value="1"/>
</dbReference>
<dbReference type="NCBIfam" id="NF006108">
    <property type="entry name" value="PRK08259.1"/>
    <property type="match status" value="1"/>
</dbReference>
<dbReference type="PANTHER" id="PTHR43802">
    <property type="entry name" value="ENOYL-COA HYDRATASE"/>
    <property type="match status" value="1"/>
</dbReference>
<evidence type="ECO:0000313" key="3">
    <source>
        <dbReference type="Proteomes" id="UP000220102"/>
    </source>
</evidence>
<dbReference type="RefSeq" id="WP_098079218.1">
    <property type="nucleotide sequence ID" value="NZ_PDEQ01000013.1"/>
</dbReference>
<keyword evidence="2" id="KW-0456">Lyase</keyword>
<dbReference type="Gene3D" id="3.90.226.10">
    <property type="entry name" value="2-enoyl-CoA Hydratase, Chain A, domain 1"/>
    <property type="match status" value="1"/>
</dbReference>
<dbReference type="CDD" id="cd06558">
    <property type="entry name" value="crotonase-like"/>
    <property type="match status" value="1"/>
</dbReference>
<evidence type="ECO:0000256" key="1">
    <source>
        <dbReference type="ARBA" id="ARBA00005254"/>
    </source>
</evidence>
<dbReference type="EC" id="4.2.1.17" evidence="2"/>
<dbReference type="SUPFAM" id="SSF52096">
    <property type="entry name" value="ClpP/crotonase"/>
    <property type="match status" value="1"/>
</dbReference>
<dbReference type="OrthoDB" id="9775794at2"/>
<sequence length="265" mass="28417">MSVSDHVRVETRGSVYTVILDRPERRNAIDPKMAQDLAQAFRDFENDESAAVAVLYGIGGHFSAGADLKAIADGNLHPIEPDPSKDGPLGCTRMLLSKPVIAAVEGYAVAGGLELACWCDLRVVAEDATFGVFCRRVGVPLVDGGTQRLPEIVGLGRALDLILTGREVPATEAHAMGLATRVVPNGSTREEAEALALTLASMPQLCMRSDRRATYEGVGMTEKAGLAREAELGRQVLSSGEPIEAAKRYARRRRAAREHPTDEEA</sequence>
<keyword evidence="3" id="KW-1185">Reference proteome</keyword>
<protein>
    <submittedName>
        <fullName evidence="2">Enoyl-CoA hydratase</fullName>
        <ecNumber evidence="2">4.2.1.17</ecNumber>
    </submittedName>
</protein>
<organism evidence="2 3">
    <name type="scientific">Longibacter salinarum</name>
    <dbReference type="NCBI Taxonomy" id="1850348"/>
    <lineage>
        <taxon>Bacteria</taxon>
        <taxon>Pseudomonadati</taxon>
        <taxon>Rhodothermota</taxon>
        <taxon>Rhodothermia</taxon>
        <taxon>Rhodothermales</taxon>
        <taxon>Salisaetaceae</taxon>
        <taxon>Longibacter</taxon>
    </lineage>
</organism>